<dbReference type="KEGG" id="cvn:111128472"/>
<gene>
    <name evidence="2" type="primary">LOC111128472</name>
</gene>
<dbReference type="Proteomes" id="UP000694844">
    <property type="component" value="Chromosome 4"/>
</dbReference>
<sequence length="214" mass="24041">MKNSYNLQERSSERNPDLSSFKVRNHLSINDNRAPLIKMSEVEDTDVITATETVKGDTTDRHNDSLITDLDDVSLLCDNEVEEATGNHQGSSDDNRLADGHGVTDLDTGVIDLGEVERARVNDKDGGQVIFTTMDDLETGKADKMENGQITASKDEREVITDIDMEAVKGYILKIVTRAQEIVQDESKETAKKKRNQTKPWTQRLAEILCFRRK</sequence>
<dbReference type="AlphaFoldDB" id="A0A8B8DPR8"/>
<dbReference type="RefSeq" id="XP_022329790.1">
    <property type="nucleotide sequence ID" value="XM_022474082.1"/>
</dbReference>
<protein>
    <submittedName>
        <fullName evidence="2">Uncharacterized protein LOC111128472 isoform X1</fullName>
    </submittedName>
</protein>
<proteinExistence type="predicted"/>
<reference evidence="2" key="1">
    <citation type="submission" date="2025-08" db="UniProtKB">
        <authorList>
            <consortium name="RefSeq"/>
        </authorList>
    </citation>
    <scope>IDENTIFICATION</scope>
    <source>
        <tissue evidence="2">Whole sample</tissue>
    </source>
</reference>
<keyword evidence="1" id="KW-1185">Reference proteome</keyword>
<dbReference type="GeneID" id="111128472"/>
<dbReference type="OrthoDB" id="6150482at2759"/>
<name>A0A8B8DPR8_CRAVI</name>
<evidence type="ECO:0000313" key="2">
    <source>
        <dbReference type="RefSeq" id="XP_022329790.1"/>
    </source>
</evidence>
<accession>A0A8B8DPR8</accession>
<organism evidence="1 2">
    <name type="scientific">Crassostrea virginica</name>
    <name type="common">Eastern oyster</name>
    <dbReference type="NCBI Taxonomy" id="6565"/>
    <lineage>
        <taxon>Eukaryota</taxon>
        <taxon>Metazoa</taxon>
        <taxon>Spiralia</taxon>
        <taxon>Lophotrochozoa</taxon>
        <taxon>Mollusca</taxon>
        <taxon>Bivalvia</taxon>
        <taxon>Autobranchia</taxon>
        <taxon>Pteriomorphia</taxon>
        <taxon>Ostreida</taxon>
        <taxon>Ostreoidea</taxon>
        <taxon>Ostreidae</taxon>
        <taxon>Crassostrea</taxon>
    </lineage>
</organism>
<evidence type="ECO:0000313" key="1">
    <source>
        <dbReference type="Proteomes" id="UP000694844"/>
    </source>
</evidence>